<gene>
    <name evidence="1" type="ORF">7AX1_7</name>
</gene>
<protein>
    <submittedName>
        <fullName evidence="1">Uncharacterized protein</fullName>
    </submittedName>
</protein>
<organism evidence="1">
    <name type="scientific">uncultured Caudovirales phage</name>
    <dbReference type="NCBI Taxonomy" id="2100421"/>
    <lineage>
        <taxon>Viruses</taxon>
        <taxon>Duplodnaviria</taxon>
        <taxon>Heunggongvirae</taxon>
        <taxon>Uroviricota</taxon>
        <taxon>Caudoviricetes</taxon>
        <taxon>Peduoviridae</taxon>
        <taxon>Maltschvirus</taxon>
        <taxon>Maltschvirus maltsch</taxon>
    </lineage>
</organism>
<proteinExistence type="predicted"/>
<sequence length="313" mass="37133">MTKKKTHEEFVKDVYNLVGDEYTVIGTYTLSKNKVLLRHNKCGKEWEVKANNFMNGNRCKHCRELKRVKSYEKYSKELENKYKGNIVIEGIYKTHDVKIKHRCLKHNHTFLVSPTNALRQHKKFLCPKCVNEYNHDKQKKDINKLLKDLKDKHGTRILLEGGYVNTHTKTTFRCTECSNTFKSEPNQVIRLSGCPYCKSSKGELLIQDLLNKHNVEFEREKRFKECRYKRELPFDFYIPSINTLIEFDGLQHTKVVDFFGGEDYLREIQIRDGIKNKYAQDNTIRLIRIPYTQNEMSIEKDILKLVLEVKQRT</sequence>
<dbReference type="Gene3D" id="3.40.960.10">
    <property type="entry name" value="VSR Endonuclease"/>
    <property type="match status" value="1"/>
</dbReference>
<accession>A0A2H4J3T4</accession>
<name>A0A2H4J3T4_9CAUD</name>
<reference evidence="1" key="1">
    <citation type="submission" date="2017-06" db="EMBL/GenBank/DDBJ databases">
        <title>Novel phages from South African skin metaviromes.</title>
        <authorList>
            <person name="van Zyl L.J."/>
            <person name="Abrahams Y."/>
            <person name="Stander E.A."/>
            <person name="Kirby B.M."/>
            <person name="Clavaud C."/>
            <person name="Farcet C."/>
            <person name="Breton L."/>
            <person name="Trindade M.I."/>
        </authorList>
    </citation>
    <scope>NUCLEOTIDE SEQUENCE</scope>
</reference>
<dbReference type="EMBL" id="MF417868">
    <property type="protein sequence ID" value="ASN67897.1"/>
    <property type="molecule type" value="Genomic_DNA"/>
</dbReference>
<evidence type="ECO:0000313" key="1">
    <source>
        <dbReference type="EMBL" id="ASN67897.1"/>
    </source>
</evidence>